<dbReference type="EMBL" id="LDAU01000105">
    <property type="protein sequence ID" value="KRX05652.1"/>
    <property type="molecule type" value="Genomic_DNA"/>
</dbReference>
<dbReference type="InParanoid" id="A0A0V0QTS6"/>
<evidence type="ECO:0000313" key="5">
    <source>
        <dbReference type="Proteomes" id="UP000054937"/>
    </source>
</evidence>
<dbReference type="PANTHER" id="PTHR19353:SF19">
    <property type="entry name" value="DELTA(5) FATTY ACID DESATURASE C-RELATED"/>
    <property type="match status" value="1"/>
</dbReference>
<dbReference type="GO" id="GO:0016717">
    <property type="term" value="F:oxidoreductase activity, acting on paired donors, with oxidation of a pair of donors resulting in the reduction of molecular oxygen to two molecules of water"/>
    <property type="evidence" value="ECO:0007669"/>
    <property type="project" value="UniProtKB-ARBA"/>
</dbReference>
<keyword evidence="5" id="KW-1185">Reference proteome</keyword>
<dbReference type="Gene3D" id="3.10.120.10">
    <property type="entry name" value="Cytochrome b5-like heme/steroid binding domain"/>
    <property type="match status" value="1"/>
</dbReference>
<dbReference type="OrthoDB" id="260519at2759"/>
<protein>
    <submittedName>
        <fullName evidence="4">Cytochrome b5-like heme/steroid binding domain</fullName>
    </submittedName>
</protein>
<organism evidence="4 5">
    <name type="scientific">Pseudocohnilembus persalinus</name>
    <name type="common">Ciliate</name>
    <dbReference type="NCBI Taxonomy" id="266149"/>
    <lineage>
        <taxon>Eukaryota</taxon>
        <taxon>Sar</taxon>
        <taxon>Alveolata</taxon>
        <taxon>Ciliophora</taxon>
        <taxon>Intramacronucleata</taxon>
        <taxon>Oligohymenophorea</taxon>
        <taxon>Scuticociliatia</taxon>
        <taxon>Philasterida</taxon>
        <taxon>Pseudocohnilembidae</taxon>
        <taxon>Pseudocohnilembus</taxon>
    </lineage>
</organism>
<keyword evidence="1" id="KW-1133">Transmembrane helix</keyword>
<keyword evidence="1" id="KW-0472">Membrane</keyword>
<evidence type="ECO:0000313" key="4">
    <source>
        <dbReference type="EMBL" id="KRX05652.1"/>
    </source>
</evidence>
<name>A0A0V0QTS6_PSEPJ</name>
<comment type="caution">
    <text evidence="4">The sequence shown here is derived from an EMBL/GenBank/DDBJ whole genome shotgun (WGS) entry which is preliminary data.</text>
</comment>
<dbReference type="GO" id="GO:0042759">
    <property type="term" value="P:long-chain fatty acid biosynthetic process"/>
    <property type="evidence" value="ECO:0007669"/>
    <property type="project" value="UniProtKB-ARBA"/>
</dbReference>
<reference evidence="4 5" key="1">
    <citation type="journal article" date="2015" name="Sci. Rep.">
        <title>Genome of the facultative scuticociliatosis pathogen Pseudocohnilembus persalinus provides insight into its virulence through horizontal gene transfer.</title>
        <authorList>
            <person name="Xiong J."/>
            <person name="Wang G."/>
            <person name="Cheng J."/>
            <person name="Tian M."/>
            <person name="Pan X."/>
            <person name="Warren A."/>
            <person name="Jiang C."/>
            <person name="Yuan D."/>
            <person name="Miao W."/>
        </authorList>
    </citation>
    <scope>NUCLEOTIDE SEQUENCE [LARGE SCALE GENOMIC DNA]</scope>
    <source>
        <strain evidence="4">36N120E</strain>
    </source>
</reference>
<evidence type="ECO:0000259" key="3">
    <source>
        <dbReference type="Pfam" id="PF00487"/>
    </source>
</evidence>
<sequence length="339" mass="40212">MPSTGNIDNTKESKLSDFKREYKFFFDGEEYDCTDYAKKHPAGEEFFWKQAAETNDLTSYFSALHSETAHKIIKSLPKTGRKQKIDPNVALYQHLHEKVKHLYPNNYVKDFLWFAFVTINFLLGCFAENKILAFICIINAQIVSGWICHSWAHGRDAFLYKFVNWYSPLVAGVSTRWWNRKHNLHHMFTNVFGKDEDIQHSYTRVLFGFLYLKWNFDSIMFDYKTKRVIPLILHFIFYFQQNIIIFLLAQYVAGFFSAHILIGNHEKEKNFEGKHGLDFIRHQLVTARDYDYHGLIWLCYMGGKQLDDLQQEIKDQDQKPGRHNGEEQIVEILYRNEND</sequence>
<dbReference type="SUPFAM" id="SSF55856">
    <property type="entry name" value="Cytochrome b5-like heme/steroid binding domain"/>
    <property type="match status" value="1"/>
</dbReference>
<dbReference type="Proteomes" id="UP000054937">
    <property type="component" value="Unassembled WGS sequence"/>
</dbReference>
<dbReference type="InterPro" id="IPR001199">
    <property type="entry name" value="Cyt_B5-like_heme/steroid-bd"/>
</dbReference>
<dbReference type="Pfam" id="PF00487">
    <property type="entry name" value="FA_desaturase"/>
    <property type="match status" value="1"/>
</dbReference>
<accession>A0A0V0QTS6</accession>
<dbReference type="GO" id="GO:0016020">
    <property type="term" value="C:membrane"/>
    <property type="evidence" value="ECO:0007669"/>
    <property type="project" value="TreeGrafter"/>
</dbReference>
<feature type="transmembrane region" description="Helical" evidence="1">
    <location>
        <begin position="228"/>
        <end position="252"/>
    </location>
</feature>
<evidence type="ECO:0000259" key="2">
    <source>
        <dbReference type="Pfam" id="PF00173"/>
    </source>
</evidence>
<evidence type="ECO:0000256" key="1">
    <source>
        <dbReference type="SAM" id="Phobius"/>
    </source>
</evidence>
<dbReference type="AlphaFoldDB" id="A0A0V0QTS6"/>
<feature type="domain" description="Cytochrome b5 heme-binding" evidence="2">
    <location>
        <begin position="25"/>
        <end position="80"/>
    </location>
</feature>
<feature type="domain" description="Fatty acid desaturase" evidence="3">
    <location>
        <begin position="134"/>
        <end position="253"/>
    </location>
</feature>
<dbReference type="GO" id="GO:0006636">
    <property type="term" value="P:unsaturated fatty acid biosynthetic process"/>
    <property type="evidence" value="ECO:0007669"/>
    <property type="project" value="UniProtKB-ARBA"/>
</dbReference>
<dbReference type="PANTHER" id="PTHR19353">
    <property type="entry name" value="FATTY ACID DESATURASE 2"/>
    <property type="match status" value="1"/>
</dbReference>
<dbReference type="Pfam" id="PF00173">
    <property type="entry name" value="Cyt-b5"/>
    <property type="match status" value="1"/>
</dbReference>
<dbReference type="InterPro" id="IPR005804">
    <property type="entry name" value="FA_desaturase_dom"/>
</dbReference>
<dbReference type="InterPro" id="IPR012171">
    <property type="entry name" value="Fatty_acid_desaturase"/>
</dbReference>
<feature type="transmembrane region" description="Helical" evidence="1">
    <location>
        <begin position="111"/>
        <end position="127"/>
    </location>
</feature>
<dbReference type="InterPro" id="IPR036400">
    <property type="entry name" value="Cyt_B5-like_heme/steroid_sf"/>
</dbReference>
<keyword evidence="1" id="KW-0812">Transmembrane</keyword>
<gene>
    <name evidence="4" type="ORF">PPERSA_09792</name>
</gene>
<proteinExistence type="predicted"/>
<dbReference type="OMA" id="TSEWYIA"/>